<evidence type="ECO:0000256" key="3">
    <source>
        <dbReference type="ARBA" id="ARBA00012561"/>
    </source>
</evidence>
<dbReference type="Pfam" id="PF00840">
    <property type="entry name" value="Glyco_hydro_7"/>
    <property type="match status" value="1"/>
</dbReference>
<reference evidence="12" key="1">
    <citation type="journal article" date="2015" name="PLoS Genet.">
        <title>Genome Sequence and Transcriptome Analyses of Chrysochromulina tobin: Metabolic Tools for Enhanced Algal Fitness in the Prominent Order Prymnesiales (Haptophyceae).</title>
        <authorList>
            <person name="Hovde B.T."/>
            <person name="Deodato C.R."/>
            <person name="Hunsperger H.M."/>
            <person name="Ryken S.A."/>
            <person name="Yost W."/>
            <person name="Jha R.K."/>
            <person name="Patterson J."/>
            <person name="Monnat R.J. Jr."/>
            <person name="Barlow S.B."/>
            <person name="Starkenburg S.R."/>
            <person name="Cattolico R.A."/>
        </authorList>
    </citation>
    <scope>NUCLEOTIDE SEQUENCE</scope>
    <source>
        <strain evidence="12">CCMP291</strain>
    </source>
</reference>
<keyword evidence="4" id="KW-0732">Signal</keyword>
<gene>
    <name evidence="11" type="ORF">Ctob_007557</name>
</gene>
<keyword evidence="9" id="KW-0624">Polysaccharide degradation</keyword>
<evidence type="ECO:0000256" key="6">
    <source>
        <dbReference type="ARBA" id="ARBA00023001"/>
    </source>
</evidence>
<evidence type="ECO:0000313" key="11">
    <source>
        <dbReference type="EMBL" id="KOO25747.1"/>
    </source>
</evidence>
<evidence type="ECO:0000256" key="9">
    <source>
        <dbReference type="ARBA" id="ARBA00023326"/>
    </source>
</evidence>
<dbReference type="Gene3D" id="2.70.100.10">
    <property type="entry name" value="Glycoside hydrolase, family 7, domain"/>
    <property type="match status" value="1"/>
</dbReference>
<evidence type="ECO:0000256" key="1">
    <source>
        <dbReference type="ARBA" id="ARBA00001641"/>
    </source>
</evidence>
<feature type="compositionally biased region" description="Basic and acidic residues" evidence="10">
    <location>
        <begin position="268"/>
        <end position="290"/>
    </location>
</feature>
<comment type="catalytic activity">
    <reaction evidence="1">
        <text>Hydrolysis of (1-&gt;4)-beta-D-glucosidic linkages in cellulose and cellotetraose, releasing cellobiose from the non-reducing ends of the chains.</text>
        <dbReference type="EC" id="3.2.1.91"/>
    </reaction>
</comment>
<dbReference type="SUPFAM" id="SSF49899">
    <property type="entry name" value="Concanavalin A-like lectins/glucanases"/>
    <property type="match status" value="1"/>
</dbReference>
<feature type="region of interest" description="Disordered" evidence="10">
    <location>
        <begin position="303"/>
        <end position="369"/>
    </location>
</feature>
<organism evidence="11 12">
    <name type="scientific">Chrysochromulina tobinii</name>
    <dbReference type="NCBI Taxonomy" id="1460289"/>
    <lineage>
        <taxon>Eukaryota</taxon>
        <taxon>Haptista</taxon>
        <taxon>Haptophyta</taxon>
        <taxon>Prymnesiophyceae</taxon>
        <taxon>Prymnesiales</taxon>
        <taxon>Chrysochromulinaceae</taxon>
        <taxon>Chrysochromulina</taxon>
    </lineage>
</organism>
<feature type="compositionally biased region" description="Acidic residues" evidence="10">
    <location>
        <begin position="248"/>
        <end position="267"/>
    </location>
</feature>
<sequence>MFYSSLVPSPEQAAKMQWSDVAYEKLAPLDKSLSFTIDMSAVPCGCNAALYLVQMDMPSGDDGSGYCDIQGFDDPSMKACTELDVIEGNQKALQSTLHTTPGKGEDGRCNQDGCAANWGRHEETNPAYGLPNTKGVPSHTIDSSKPLHVTATFTSKRINWYDDAGCAFEVEVAQGDRRVKLLDSTRDGNGVDRTPRPFASADLQRTYEAVTNGLVLVASLWTTDDLSWLDGGCDAEYPKSSSAGVEAAEVEAPEVEVEEAEAAEDEPEAPRVEKARADAEHRVKAEAESRARAALAAREAARQAAAVEAESRAKNARAREERARAKEEHERRLAEARALAKANKAAKEGSGVERHEEEQVLTFSASSRR</sequence>
<evidence type="ECO:0000313" key="12">
    <source>
        <dbReference type="Proteomes" id="UP000037460"/>
    </source>
</evidence>
<dbReference type="PANTHER" id="PTHR33753">
    <property type="entry name" value="1,4-BETA-D-GLUCAN CELLOBIOHYDROLASE B"/>
    <property type="match status" value="1"/>
</dbReference>
<dbReference type="PRINTS" id="PR00734">
    <property type="entry name" value="GLHYDRLASE7"/>
</dbReference>
<dbReference type="GO" id="GO:0016162">
    <property type="term" value="F:cellulose 1,4-beta-cellobiosidase activity"/>
    <property type="evidence" value="ECO:0007669"/>
    <property type="project" value="UniProtKB-EC"/>
</dbReference>
<dbReference type="OrthoDB" id="412382at2759"/>
<dbReference type="PANTHER" id="PTHR33753:SF2">
    <property type="entry name" value="GLYCOSIDE HYDROLASE FAMILY 7 PROTEIN"/>
    <property type="match status" value="1"/>
</dbReference>
<keyword evidence="6" id="KW-0136">Cellulose degradation</keyword>
<dbReference type="InterPro" id="IPR037019">
    <property type="entry name" value="Glyco_hydro_7_sf"/>
</dbReference>
<evidence type="ECO:0000256" key="2">
    <source>
        <dbReference type="ARBA" id="ARBA00006044"/>
    </source>
</evidence>
<evidence type="ECO:0000256" key="5">
    <source>
        <dbReference type="ARBA" id="ARBA00022801"/>
    </source>
</evidence>
<keyword evidence="8" id="KW-0326">Glycosidase</keyword>
<evidence type="ECO:0000256" key="8">
    <source>
        <dbReference type="ARBA" id="ARBA00023295"/>
    </source>
</evidence>
<dbReference type="AlphaFoldDB" id="A0A0M0JHC2"/>
<proteinExistence type="inferred from homology"/>
<feature type="compositionally biased region" description="Basic and acidic residues" evidence="10">
    <location>
        <begin position="309"/>
        <end position="335"/>
    </location>
</feature>
<keyword evidence="7" id="KW-0119">Carbohydrate metabolism</keyword>
<comment type="caution">
    <text evidence="11">The sequence shown here is derived from an EMBL/GenBank/DDBJ whole genome shotgun (WGS) entry which is preliminary data.</text>
</comment>
<comment type="similarity">
    <text evidence="2">Belongs to the glycosyl hydrolase 7 (cellulase C) family.</text>
</comment>
<dbReference type="InterPro" id="IPR001722">
    <property type="entry name" value="Glyco_hydro_7"/>
</dbReference>
<dbReference type="Proteomes" id="UP000037460">
    <property type="component" value="Unassembled WGS sequence"/>
</dbReference>
<dbReference type="InterPro" id="IPR013320">
    <property type="entry name" value="ConA-like_dom_sf"/>
</dbReference>
<keyword evidence="12" id="KW-1185">Reference proteome</keyword>
<keyword evidence="5 11" id="KW-0378">Hydrolase</keyword>
<evidence type="ECO:0000256" key="4">
    <source>
        <dbReference type="ARBA" id="ARBA00022729"/>
    </source>
</evidence>
<feature type="compositionally biased region" description="Basic and acidic residues" evidence="10">
    <location>
        <begin position="345"/>
        <end position="358"/>
    </location>
</feature>
<evidence type="ECO:0000256" key="10">
    <source>
        <dbReference type="SAM" id="MobiDB-lite"/>
    </source>
</evidence>
<dbReference type="EMBL" id="JWZX01002935">
    <property type="protein sequence ID" value="KOO25747.1"/>
    <property type="molecule type" value="Genomic_DNA"/>
</dbReference>
<name>A0A0M0JHC2_9EUKA</name>
<protein>
    <recommendedName>
        <fullName evidence="3">cellulose 1,4-beta-cellobiosidase (non-reducing end)</fullName>
        <ecNumber evidence="3">3.2.1.91</ecNumber>
    </recommendedName>
</protein>
<dbReference type="EC" id="3.2.1.91" evidence="3"/>
<accession>A0A0M0JHC2</accession>
<dbReference type="GO" id="GO:0030245">
    <property type="term" value="P:cellulose catabolic process"/>
    <property type="evidence" value="ECO:0007669"/>
    <property type="project" value="UniProtKB-KW"/>
</dbReference>
<evidence type="ECO:0000256" key="7">
    <source>
        <dbReference type="ARBA" id="ARBA00023277"/>
    </source>
</evidence>
<feature type="region of interest" description="Disordered" evidence="10">
    <location>
        <begin position="238"/>
        <end position="290"/>
    </location>
</feature>